<evidence type="ECO:0000256" key="1">
    <source>
        <dbReference type="SAM" id="MobiDB-lite"/>
    </source>
</evidence>
<accession>A0ABM1I4T6</accession>
<protein>
    <submittedName>
        <fullName evidence="3">Uncharacterized protein LOC107065763</fullName>
    </submittedName>
</protein>
<dbReference type="RefSeq" id="XP_015175223.1">
    <property type="nucleotide sequence ID" value="XM_015319737.1"/>
</dbReference>
<evidence type="ECO:0000313" key="2">
    <source>
        <dbReference type="Proteomes" id="UP000694924"/>
    </source>
</evidence>
<sequence length="158" mass="18317">MAEESNTDGLQLNMKNKTKSASKEREHIVLNPKYLISHSFKPKSPNWFDLCEKIESENEMYVNIRSENKKNKNDSEFQQDNNSKQILWSIGSSGISCIDLKSNKVMDTTKLWKDTTSENSAKLLDYNNNTVKNIAHQAHKQLVFQTQEFDFDSDYNSE</sequence>
<keyword evidence="2" id="KW-1185">Reference proteome</keyword>
<proteinExistence type="predicted"/>
<dbReference type="GeneID" id="107065763"/>
<name>A0ABM1I4T6_POLDO</name>
<gene>
    <name evidence="3" type="primary">LOC107065763</name>
</gene>
<evidence type="ECO:0000313" key="3">
    <source>
        <dbReference type="RefSeq" id="XP_015175223.1"/>
    </source>
</evidence>
<dbReference type="Proteomes" id="UP000694924">
    <property type="component" value="Unplaced"/>
</dbReference>
<reference evidence="3" key="1">
    <citation type="submission" date="2025-08" db="UniProtKB">
        <authorList>
            <consortium name="RefSeq"/>
        </authorList>
    </citation>
    <scope>IDENTIFICATION</scope>
    <source>
        <tissue evidence="3">Whole body</tissue>
    </source>
</reference>
<organism evidence="2 3">
    <name type="scientific">Polistes dominula</name>
    <name type="common">European paper wasp</name>
    <name type="synonym">Vespa dominula</name>
    <dbReference type="NCBI Taxonomy" id="743375"/>
    <lineage>
        <taxon>Eukaryota</taxon>
        <taxon>Metazoa</taxon>
        <taxon>Ecdysozoa</taxon>
        <taxon>Arthropoda</taxon>
        <taxon>Hexapoda</taxon>
        <taxon>Insecta</taxon>
        <taxon>Pterygota</taxon>
        <taxon>Neoptera</taxon>
        <taxon>Endopterygota</taxon>
        <taxon>Hymenoptera</taxon>
        <taxon>Apocrita</taxon>
        <taxon>Aculeata</taxon>
        <taxon>Vespoidea</taxon>
        <taxon>Vespidae</taxon>
        <taxon>Polistinae</taxon>
        <taxon>Polistini</taxon>
        <taxon>Polistes</taxon>
    </lineage>
</organism>
<feature type="region of interest" description="Disordered" evidence="1">
    <location>
        <begin position="1"/>
        <end position="24"/>
    </location>
</feature>